<evidence type="ECO:0000256" key="4">
    <source>
        <dbReference type="ARBA" id="ARBA00023127"/>
    </source>
</evidence>
<dbReference type="GO" id="GO:0051301">
    <property type="term" value="P:cell division"/>
    <property type="evidence" value="ECO:0007669"/>
    <property type="project" value="UniProtKB-KW"/>
</dbReference>
<dbReference type="SUPFAM" id="SSF47954">
    <property type="entry name" value="Cyclin-like"/>
    <property type="match status" value="2"/>
</dbReference>
<gene>
    <name evidence="10" type="ORF">SO802_032787</name>
</gene>
<evidence type="ECO:0000259" key="8">
    <source>
        <dbReference type="SMART" id="SM00385"/>
    </source>
</evidence>
<dbReference type="Proteomes" id="UP001459277">
    <property type="component" value="Unassembled WGS sequence"/>
</dbReference>
<dbReference type="Pfam" id="PF00134">
    <property type="entry name" value="Cyclin_N"/>
    <property type="match status" value="1"/>
</dbReference>
<accession>A0AAW2BBR6</accession>
<sequence length="335" mass="38909">MQREKDKEKFKKNMDDSMSSLLCQESETCLDEELVNGDTFINFKNYDGSEDEHLEMLFEREIRSGFKRNESLVFGNWVQCARLEAFTWILKTRAAFGFRFQTAYLSMTYFDRFLSRRSIDSEKLWAIRLLSVACLSLAAKMEELKVPMLSEFFLEDYNFESKFIQRMEFLVLNTLEWRMCLITPFAFLHFFITKLCKESPSNILSRTVELILVITREVNLMDHRPSVIAAAAALLALDDRLSRKALELKMNSISHCRFLEIDDVFSCYNIMRRLGVEKSKIPKVVNSPDLSPIQLGPIDVLDNSLVTSAVSNKRKRLTLNTCDQSCVIPDDKRLC</sequence>
<dbReference type="CDD" id="cd20544">
    <property type="entry name" value="CYCLIN_AtCycD-like_rpt2"/>
    <property type="match status" value="1"/>
</dbReference>
<keyword evidence="11" id="KW-1185">Reference proteome</keyword>
<evidence type="ECO:0000313" key="11">
    <source>
        <dbReference type="Proteomes" id="UP001459277"/>
    </source>
</evidence>
<feature type="domain" description="Cyclin-like" evidence="8">
    <location>
        <begin position="87"/>
        <end position="173"/>
    </location>
</feature>
<keyword evidence="4 7" id="KW-0195">Cyclin</keyword>
<evidence type="ECO:0000256" key="5">
    <source>
        <dbReference type="ARBA" id="ARBA00023306"/>
    </source>
</evidence>
<dbReference type="AlphaFoldDB" id="A0AAW2BBR6"/>
<evidence type="ECO:0000259" key="9">
    <source>
        <dbReference type="SMART" id="SM01332"/>
    </source>
</evidence>
<feature type="domain" description="Cyclin C-terminal" evidence="9">
    <location>
        <begin position="182"/>
        <end position="299"/>
    </location>
</feature>
<protein>
    <recommendedName>
        <fullName evidence="6">B-like cyclin</fullName>
    </recommendedName>
</protein>
<dbReference type="InterPro" id="IPR036915">
    <property type="entry name" value="Cyclin-like_sf"/>
</dbReference>
<proteinExistence type="inferred from homology"/>
<dbReference type="Pfam" id="PF02984">
    <property type="entry name" value="Cyclin_C"/>
    <property type="match status" value="1"/>
</dbReference>
<dbReference type="CDD" id="cd20543">
    <property type="entry name" value="CYCLIN_AtCycD-like_rpt1"/>
    <property type="match status" value="1"/>
</dbReference>
<dbReference type="Gene3D" id="1.10.472.10">
    <property type="entry name" value="Cyclin-like"/>
    <property type="match status" value="2"/>
</dbReference>
<evidence type="ECO:0000256" key="7">
    <source>
        <dbReference type="RuleBase" id="RU000383"/>
    </source>
</evidence>
<reference evidence="10 11" key="1">
    <citation type="submission" date="2024-01" db="EMBL/GenBank/DDBJ databases">
        <title>A telomere-to-telomere, gap-free genome of sweet tea (Lithocarpus litseifolius).</title>
        <authorList>
            <person name="Zhou J."/>
        </authorList>
    </citation>
    <scope>NUCLEOTIDE SEQUENCE [LARGE SCALE GENOMIC DNA]</scope>
    <source>
        <strain evidence="10">Zhou-2022a</strain>
        <tissue evidence="10">Leaf</tissue>
    </source>
</reference>
<evidence type="ECO:0000256" key="2">
    <source>
        <dbReference type="ARBA" id="ARBA00011177"/>
    </source>
</evidence>
<dbReference type="InterPro" id="IPR006671">
    <property type="entry name" value="Cyclin_N"/>
</dbReference>
<keyword evidence="3" id="KW-0132">Cell division</keyword>
<evidence type="ECO:0000256" key="3">
    <source>
        <dbReference type="ARBA" id="ARBA00022618"/>
    </source>
</evidence>
<dbReference type="SMART" id="SM00385">
    <property type="entry name" value="CYCLIN"/>
    <property type="match status" value="1"/>
</dbReference>
<keyword evidence="5" id="KW-0131">Cell cycle</keyword>
<evidence type="ECO:0000256" key="1">
    <source>
        <dbReference type="ARBA" id="ARBA00009065"/>
    </source>
</evidence>
<dbReference type="InterPro" id="IPR039361">
    <property type="entry name" value="Cyclin"/>
</dbReference>
<evidence type="ECO:0000313" key="10">
    <source>
        <dbReference type="EMBL" id="KAK9983262.1"/>
    </source>
</evidence>
<dbReference type="FunFam" id="1.10.472.10:FF:000069">
    <property type="entry name" value="Cyclin-D5-1"/>
    <property type="match status" value="1"/>
</dbReference>
<dbReference type="InterPro" id="IPR004367">
    <property type="entry name" value="Cyclin_C-dom"/>
</dbReference>
<dbReference type="FunFam" id="1.10.472.10:FF:000219">
    <property type="entry name" value="Cyclin-D5-1"/>
    <property type="match status" value="1"/>
</dbReference>
<comment type="subunit">
    <text evidence="2">Interacts with the CDC2 protein kinase to form a serine/threonine kinase holoenzyme complex also known as maturation promoting factor (MPF). The cyclin subunit imparts substrate specificity to the complex.</text>
</comment>
<name>A0AAW2BBR6_9ROSI</name>
<comment type="caution">
    <text evidence="10">The sequence shown here is derived from an EMBL/GenBank/DDBJ whole genome shotgun (WGS) entry which is preliminary data.</text>
</comment>
<dbReference type="SMART" id="SM01332">
    <property type="entry name" value="Cyclin_C"/>
    <property type="match status" value="1"/>
</dbReference>
<dbReference type="PROSITE" id="PS00292">
    <property type="entry name" value="CYCLINS"/>
    <property type="match status" value="1"/>
</dbReference>
<dbReference type="InterPro" id="IPR048258">
    <property type="entry name" value="Cyclins_cyclin-box"/>
</dbReference>
<evidence type="ECO:0000256" key="6">
    <source>
        <dbReference type="ARBA" id="ARBA00032263"/>
    </source>
</evidence>
<comment type="similarity">
    <text evidence="1">Belongs to the cyclin family. Cyclin D subfamily.</text>
</comment>
<organism evidence="10 11">
    <name type="scientific">Lithocarpus litseifolius</name>
    <dbReference type="NCBI Taxonomy" id="425828"/>
    <lineage>
        <taxon>Eukaryota</taxon>
        <taxon>Viridiplantae</taxon>
        <taxon>Streptophyta</taxon>
        <taxon>Embryophyta</taxon>
        <taxon>Tracheophyta</taxon>
        <taxon>Spermatophyta</taxon>
        <taxon>Magnoliopsida</taxon>
        <taxon>eudicotyledons</taxon>
        <taxon>Gunneridae</taxon>
        <taxon>Pentapetalae</taxon>
        <taxon>rosids</taxon>
        <taxon>fabids</taxon>
        <taxon>Fagales</taxon>
        <taxon>Fagaceae</taxon>
        <taxon>Lithocarpus</taxon>
    </lineage>
</organism>
<dbReference type="InterPro" id="IPR013763">
    <property type="entry name" value="Cyclin-like_dom"/>
</dbReference>
<dbReference type="PANTHER" id="PTHR10177">
    <property type="entry name" value="CYCLINS"/>
    <property type="match status" value="1"/>
</dbReference>
<dbReference type="EMBL" id="JAZDWU010000012">
    <property type="protein sequence ID" value="KAK9983262.1"/>
    <property type="molecule type" value="Genomic_DNA"/>
</dbReference>